<dbReference type="InterPro" id="IPR014507">
    <property type="entry name" value="Baseplate_assembly_J_pred"/>
</dbReference>
<comment type="caution">
    <text evidence="2">The sequence shown here is derived from an EMBL/GenBank/DDBJ whole genome shotgun (WGS) entry which is preliminary data.</text>
</comment>
<name>A0A6I4TYT6_9SPHN</name>
<dbReference type="Proteomes" id="UP000469430">
    <property type="component" value="Unassembled WGS sequence"/>
</dbReference>
<protein>
    <submittedName>
        <fullName evidence="2">Baseplate assembly protein</fullName>
    </submittedName>
</protein>
<gene>
    <name evidence="2" type="ORF">GRI97_15830</name>
</gene>
<dbReference type="InterPro" id="IPR058530">
    <property type="entry name" value="Baseplate_J-like_C"/>
</dbReference>
<sequence>MADATFTAVDLSRLAPPDIVERLDFETAYAQAVARFKAAYPDHVLRDSDPAAKVLQDIAYRAMHQRQRVNDATRAVMPAFAVGADLDHIAAIVGVRRLTITPADPANGTPAIMESDDDLRRRMVLAPEGYSVAGPRGAYVSHALSADADVLDADAYGPKPADIRALVMAILADHGADTALTQAMATALDAADWPGDVIISLLARSGTGEASPALTDRIEAYLSDETRRPLTDHVIVRSAEIIDYAIEATISTFTGPDAAIVLDAARRRIEAYVADSHRLGRDITRSGIFAALHTEGVHQVVLHTPADDIIIARHQAPNCNGIMLTHTGVGE</sequence>
<evidence type="ECO:0000313" key="2">
    <source>
        <dbReference type="EMBL" id="MXP00461.1"/>
    </source>
</evidence>
<reference evidence="2 3" key="1">
    <citation type="submission" date="2019-12" db="EMBL/GenBank/DDBJ databases">
        <title>Genomic-based taxomic classification of the family Erythrobacteraceae.</title>
        <authorList>
            <person name="Xu L."/>
        </authorList>
    </citation>
    <scope>NUCLEOTIDE SEQUENCE [LARGE SCALE GENOMIC DNA]</scope>
    <source>
        <strain evidence="2 3">S36</strain>
    </source>
</reference>
<dbReference type="EMBL" id="WTYJ01000003">
    <property type="protein sequence ID" value="MXP00461.1"/>
    <property type="molecule type" value="Genomic_DNA"/>
</dbReference>
<dbReference type="PANTHER" id="PTHR35862">
    <property type="entry name" value="FELS-2 PROPHAGE PROTEIN"/>
    <property type="match status" value="1"/>
</dbReference>
<accession>A0A6I4TYT6</accession>
<feature type="domain" description="Baseplate J-like C-terminal" evidence="1">
    <location>
        <begin position="244"/>
        <end position="323"/>
    </location>
</feature>
<evidence type="ECO:0000313" key="3">
    <source>
        <dbReference type="Proteomes" id="UP000469430"/>
    </source>
</evidence>
<dbReference type="PANTHER" id="PTHR35862:SF1">
    <property type="entry name" value="FELS-2 PROPHAGE PROTEIN"/>
    <property type="match status" value="1"/>
</dbReference>
<dbReference type="InterPro" id="IPR052726">
    <property type="entry name" value="Phage_Baseplate_Hub"/>
</dbReference>
<evidence type="ECO:0000259" key="1">
    <source>
        <dbReference type="Pfam" id="PF26079"/>
    </source>
</evidence>
<proteinExistence type="predicted"/>
<dbReference type="RefSeq" id="WP_161392165.1">
    <property type="nucleotide sequence ID" value="NZ_JBHSCP010000002.1"/>
</dbReference>
<dbReference type="PIRSF" id="PIRSF020481">
    <property type="entry name" value="BAP"/>
    <property type="match status" value="1"/>
</dbReference>
<dbReference type="Pfam" id="PF26079">
    <property type="entry name" value="Baseplate_J_C"/>
    <property type="match status" value="1"/>
</dbReference>
<organism evidence="2 3">
    <name type="scientific">Croceibacterium xixiisoli</name>
    <dbReference type="NCBI Taxonomy" id="1476466"/>
    <lineage>
        <taxon>Bacteria</taxon>
        <taxon>Pseudomonadati</taxon>
        <taxon>Pseudomonadota</taxon>
        <taxon>Alphaproteobacteria</taxon>
        <taxon>Sphingomonadales</taxon>
        <taxon>Erythrobacteraceae</taxon>
        <taxon>Croceibacterium</taxon>
    </lineage>
</organism>
<dbReference type="OrthoDB" id="9793802at2"/>
<keyword evidence="3" id="KW-1185">Reference proteome</keyword>
<dbReference type="AlphaFoldDB" id="A0A6I4TYT6"/>